<dbReference type="InterPro" id="IPR038477">
    <property type="entry name" value="ASST_N_sf"/>
</dbReference>
<evidence type="ECO:0000259" key="1">
    <source>
        <dbReference type="Pfam" id="PF17425"/>
    </source>
</evidence>
<comment type="caution">
    <text evidence="2">The sequence shown here is derived from an EMBL/GenBank/DDBJ whole genome shotgun (WGS) entry which is preliminary data.</text>
</comment>
<protein>
    <recommendedName>
        <fullName evidence="1">Arylsulfotransferase N-terminal domain-containing protein</fullName>
    </recommendedName>
</protein>
<dbReference type="Proteomes" id="UP000004968">
    <property type="component" value="Unassembled WGS sequence"/>
</dbReference>
<feature type="domain" description="Arylsulfotransferase N-terminal" evidence="1">
    <location>
        <begin position="37"/>
        <end position="113"/>
    </location>
</feature>
<reference evidence="2 3" key="1">
    <citation type="submission" date="2010-01" db="EMBL/GenBank/DDBJ databases">
        <authorList>
            <person name="Weinstock G."/>
            <person name="Sodergren E."/>
            <person name="Clifton S."/>
            <person name="Fulton L."/>
            <person name="Fulton B."/>
            <person name="Courtney L."/>
            <person name="Fronick C."/>
            <person name="Harrison M."/>
            <person name="Strong C."/>
            <person name="Farmer C."/>
            <person name="Delahaunty K."/>
            <person name="Markovic C."/>
            <person name="Hall O."/>
            <person name="Minx P."/>
            <person name="Tomlinson C."/>
            <person name="Mitreva M."/>
            <person name="Nelson J."/>
            <person name="Hou S."/>
            <person name="Wollam A."/>
            <person name="Pepin K.H."/>
            <person name="Johnson M."/>
            <person name="Bhonagiri V."/>
            <person name="Nash W.E."/>
            <person name="Warren W."/>
            <person name="Chinwalla A."/>
            <person name="Mardis E.R."/>
            <person name="Wilson R.K."/>
        </authorList>
    </citation>
    <scope>NUCLEOTIDE SEQUENCE [LARGE SCALE GENOMIC DNA]</scope>
    <source>
        <strain evidence="2 3">DSM 13479</strain>
    </source>
</reference>
<dbReference type="HOGENOM" id="CLU_1810210_0_0_9"/>
<feature type="non-terminal residue" evidence="2">
    <location>
        <position position="144"/>
    </location>
</feature>
<gene>
    <name evidence="2" type="ORF">CLOSTHATH_04768</name>
</gene>
<dbReference type="Gene3D" id="2.60.40.3100">
    <property type="entry name" value="Arylsulphate sulphotransferase monomer, N-terminal domain"/>
    <property type="match status" value="1"/>
</dbReference>
<sequence length="144" mass="16227">MSVKYSFEDHIINRQYEAEQAMLAKFEAGNYTIANPLVTYNAYLVNPLSAVVCFNTEKETAVTVTVLGKTPQGNISHTFPKAKKHVLPIVGLYSDYQNRVEIRAYRGESNIITIDVPDVFDGKEVIYSMDTTPEYLQDNIILVS</sequence>
<proteinExistence type="predicted"/>
<name>D3AMB8_9FIRM</name>
<dbReference type="RefSeq" id="WP_006775198.1">
    <property type="nucleotide sequence ID" value="NZ_GG667716.1"/>
</dbReference>
<dbReference type="InterPro" id="IPR035391">
    <property type="entry name" value="Arylsulfotran_N"/>
</dbReference>
<evidence type="ECO:0000313" key="3">
    <source>
        <dbReference type="Proteomes" id="UP000004968"/>
    </source>
</evidence>
<dbReference type="Pfam" id="PF17425">
    <property type="entry name" value="Arylsulfotran_N"/>
    <property type="match status" value="1"/>
</dbReference>
<dbReference type="AlphaFoldDB" id="D3AMB8"/>
<evidence type="ECO:0000313" key="2">
    <source>
        <dbReference type="EMBL" id="EFC97032.1"/>
    </source>
</evidence>
<organism evidence="2 3">
    <name type="scientific">Hungatella hathewayi DSM 13479</name>
    <dbReference type="NCBI Taxonomy" id="566550"/>
    <lineage>
        <taxon>Bacteria</taxon>
        <taxon>Bacillati</taxon>
        <taxon>Bacillota</taxon>
        <taxon>Clostridia</taxon>
        <taxon>Lachnospirales</taxon>
        <taxon>Lachnospiraceae</taxon>
        <taxon>Hungatella</taxon>
    </lineage>
</organism>
<accession>D3AMB8</accession>
<dbReference type="EMBL" id="ACIO01000451">
    <property type="protein sequence ID" value="EFC97032.1"/>
    <property type="molecule type" value="Genomic_DNA"/>
</dbReference>